<gene>
    <name evidence="16" type="ORF">TGME49_265230</name>
</gene>
<dbReference type="GO" id="GO:0051536">
    <property type="term" value="F:iron-sulfur cluster binding"/>
    <property type="evidence" value="ECO:0007669"/>
    <property type="project" value="UniProtKB-KW"/>
</dbReference>
<dbReference type="InterPro" id="IPR036188">
    <property type="entry name" value="FAD/NAD-bd_sf"/>
</dbReference>
<evidence type="ECO:0000256" key="4">
    <source>
        <dbReference type="ARBA" id="ARBA00022448"/>
    </source>
</evidence>
<evidence type="ECO:0000256" key="3">
    <source>
        <dbReference type="ARBA" id="ARBA00012696"/>
    </source>
</evidence>
<dbReference type="Gene3D" id="3.30.9.90">
    <property type="match status" value="2"/>
</dbReference>
<feature type="domain" description="ETF-QO/FixC ubiquinone-binding" evidence="15">
    <location>
        <begin position="621"/>
        <end position="715"/>
    </location>
</feature>
<dbReference type="GO" id="GO:0046872">
    <property type="term" value="F:metal ion binding"/>
    <property type="evidence" value="ECO:0007669"/>
    <property type="project" value="UniProtKB-KW"/>
</dbReference>
<evidence type="ECO:0000256" key="7">
    <source>
        <dbReference type="ARBA" id="ARBA00022827"/>
    </source>
</evidence>
<feature type="compositionally biased region" description="Basic and acidic residues" evidence="13">
    <location>
        <begin position="795"/>
        <end position="814"/>
    </location>
</feature>
<evidence type="ECO:0000256" key="12">
    <source>
        <dbReference type="ARBA" id="ARBA00023075"/>
    </source>
</evidence>
<evidence type="ECO:0000256" key="1">
    <source>
        <dbReference type="ARBA" id="ARBA00001966"/>
    </source>
</evidence>
<dbReference type="EMBL" id="CM002044">
    <property type="protein sequence ID" value="EPT27739.1"/>
    <property type="molecule type" value="Genomic_DNA"/>
</dbReference>
<keyword evidence="9 16" id="KW-0560">Oxidoreductase</keyword>
<keyword evidence="11" id="KW-0411">Iron-sulfur</keyword>
<dbReference type="SUPFAM" id="SSF54862">
    <property type="entry name" value="4Fe-4S ferredoxins"/>
    <property type="match status" value="1"/>
</dbReference>
<feature type="domain" description="ETF-QO/FixX C-terminal" evidence="14">
    <location>
        <begin position="992"/>
        <end position="1034"/>
    </location>
</feature>
<feature type="region of interest" description="Disordered" evidence="13">
    <location>
        <begin position="957"/>
        <end position="992"/>
    </location>
</feature>
<dbReference type="Pfam" id="PF21162">
    <property type="entry name" value="ETFQO_UQ-bd"/>
    <property type="match status" value="1"/>
</dbReference>
<feature type="compositionally biased region" description="Basic and acidic residues" evidence="13">
    <location>
        <begin position="317"/>
        <end position="328"/>
    </location>
</feature>
<protein>
    <recommendedName>
        <fullName evidence="3">electron-transferring-flavoprotein dehydrogenase</fullName>
        <ecNumber evidence="3">1.5.5.1</ecNumber>
    </recommendedName>
</protein>
<feature type="region of interest" description="Disordered" evidence="13">
    <location>
        <begin position="771"/>
        <end position="817"/>
    </location>
</feature>
<name>S8GH02_TOXGM</name>
<dbReference type="GO" id="GO:0004174">
    <property type="term" value="F:electron-transferring-flavoprotein dehydrogenase activity"/>
    <property type="evidence" value="ECO:0007669"/>
    <property type="project" value="UniProtKB-EC"/>
</dbReference>
<comment type="cofactor">
    <cofactor evidence="1">
        <name>[4Fe-4S] cluster</name>
        <dbReference type="ChEBI" id="CHEBI:49883"/>
    </cofactor>
</comment>
<dbReference type="GO" id="GO:0005739">
    <property type="term" value="C:mitochondrion"/>
    <property type="evidence" value="ECO:0007669"/>
    <property type="project" value="UniProtKB-ARBA"/>
</dbReference>
<dbReference type="KEGG" id="tgo:TGME49_265230"/>
<comment type="cofactor">
    <cofactor evidence="2">
        <name>FAD</name>
        <dbReference type="ChEBI" id="CHEBI:57692"/>
    </cofactor>
</comment>
<keyword evidence="17" id="KW-1185">Reference proteome</keyword>
<dbReference type="AlphaFoldDB" id="S8GH02"/>
<feature type="region of interest" description="Disordered" evidence="13">
    <location>
        <begin position="268"/>
        <end position="340"/>
    </location>
</feature>
<dbReference type="RefSeq" id="XP_018636306.1">
    <property type="nucleotide sequence ID" value="XM_018781395.1"/>
</dbReference>
<dbReference type="OrthoDB" id="437331at2759"/>
<dbReference type="InterPro" id="IPR007859">
    <property type="entry name" value="ETF-QO/FixX_C"/>
</dbReference>
<evidence type="ECO:0000256" key="13">
    <source>
        <dbReference type="SAM" id="MobiDB-lite"/>
    </source>
</evidence>
<evidence type="ECO:0000256" key="11">
    <source>
        <dbReference type="ARBA" id="ARBA00023014"/>
    </source>
</evidence>
<dbReference type="PANTHER" id="PTHR10617">
    <property type="entry name" value="ELECTRON TRANSFER FLAVOPROTEIN-UBIQUINONE OXIDOREDUCTASE"/>
    <property type="match status" value="1"/>
</dbReference>
<evidence type="ECO:0000256" key="6">
    <source>
        <dbReference type="ARBA" id="ARBA00022723"/>
    </source>
</evidence>
<evidence type="ECO:0000256" key="10">
    <source>
        <dbReference type="ARBA" id="ARBA00023004"/>
    </source>
</evidence>
<evidence type="ECO:0000313" key="17">
    <source>
        <dbReference type="Proteomes" id="UP000001529"/>
    </source>
</evidence>
<dbReference type="EC" id="1.5.5.1" evidence="3"/>
<keyword evidence="4" id="KW-0813">Transport</keyword>
<dbReference type="VEuPathDB" id="ToxoDB:TGME49_265230"/>
<feature type="compositionally biased region" description="Low complexity" evidence="13">
    <location>
        <begin position="970"/>
        <end position="980"/>
    </location>
</feature>
<keyword evidence="7" id="KW-0274">FAD</keyword>
<dbReference type="PANTHER" id="PTHR10617:SF107">
    <property type="entry name" value="ELECTRON TRANSFER FLAVOPROTEIN-UBIQUINONE OXIDOREDUCTASE, MITOCHONDRIAL"/>
    <property type="match status" value="1"/>
</dbReference>
<proteinExistence type="predicted"/>
<evidence type="ECO:0000313" key="16">
    <source>
        <dbReference type="EMBL" id="EPT27739.1"/>
    </source>
</evidence>
<evidence type="ECO:0000256" key="9">
    <source>
        <dbReference type="ARBA" id="ARBA00023002"/>
    </source>
</evidence>
<evidence type="ECO:0000256" key="8">
    <source>
        <dbReference type="ARBA" id="ARBA00022982"/>
    </source>
</evidence>
<dbReference type="GeneID" id="7900702"/>
<keyword evidence="5" id="KW-0285">Flavoprotein</keyword>
<keyword evidence="6" id="KW-0479">Metal-binding</keyword>
<evidence type="ECO:0000259" key="15">
    <source>
        <dbReference type="Pfam" id="PF21162"/>
    </source>
</evidence>
<keyword evidence="8" id="KW-0249">Electron transport</keyword>
<dbReference type="Pfam" id="PF13450">
    <property type="entry name" value="NAD_binding_8"/>
    <property type="match status" value="1"/>
</dbReference>
<feature type="compositionally biased region" description="Basic and acidic residues" evidence="13">
    <location>
        <begin position="268"/>
        <end position="308"/>
    </location>
</feature>
<dbReference type="Gene3D" id="3.50.50.60">
    <property type="entry name" value="FAD/NAD(P)-binding domain"/>
    <property type="match status" value="3"/>
</dbReference>
<reference evidence="16" key="1">
    <citation type="submission" date="2013-04" db="EMBL/GenBank/DDBJ databases">
        <authorList>
            <person name="Sibley D."/>
            <person name="Venepally P."/>
            <person name="Karamycheva S."/>
            <person name="Hadjithomas M."/>
            <person name="Khan A."/>
            <person name="Brunk B."/>
            <person name="Roos D."/>
            <person name="Caler E."/>
            <person name="Lorenzi H."/>
        </authorList>
    </citation>
    <scope>NUCLEOTIDE SEQUENCE [LARGE SCALE GENOMIC DNA]</scope>
    <source>
        <strain evidence="16">ME49</strain>
    </source>
</reference>
<evidence type="ECO:0000259" key="14">
    <source>
        <dbReference type="Pfam" id="PF05187"/>
    </source>
</evidence>
<evidence type="ECO:0000256" key="5">
    <source>
        <dbReference type="ARBA" id="ARBA00022630"/>
    </source>
</evidence>
<dbReference type="SUPFAM" id="SSF54373">
    <property type="entry name" value="FAD-linked reductases, C-terminal domain"/>
    <property type="match status" value="1"/>
</dbReference>
<dbReference type="Gene3D" id="3.30.70.20">
    <property type="match status" value="1"/>
</dbReference>
<dbReference type="PhylomeDB" id="S8GH02"/>
<dbReference type="InterPro" id="IPR049398">
    <property type="entry name" value="ETF-QO/FixC_UQ-bd"/>
</dbReference>
<feature type="domain" description="ETF-QO/FixX C-terminal" evidence="14">
    <location>
        <begin position="896"/>
        <end position="962"/>
    </location>
</feature>
<keyword evidence="10" id="KW-0408">Iron</keyword>
<dbReference type="EMBL" id="KE138832">
    <property type="protein sequence ID" value="EPT27739.1"/>
    <property type="molecule type" value="Genomic_DNA"/>
</dbReference>
<organism evidence="16 17">
    <name type="scientific">Toxoplasma gondii (strain ATCC 50611 / Me49)</name>
    <dbReference type="NCBI Taxonomy" id="508771"/>
    <lineage>
        <taxon>Eukaryota</taxon>
        <taxon>Sar</taxon>
        <taxon>Alveolata</taxon>
        <taxon>Apicomplexa</taxon>
        <taxon>Conoidasida</taxon>
        <taxon>Coccidia</taxon>
        <taxon>Eucoccidiorida</taxon>
        <taxon>Eimeriorina</taxon>
        <taxon>Sarcocystidae</taxon>
        <taxon>Toxoplasma</taxon>
    </lineage>
</organism>
<accession>S8GH02</accession>
<dbReference type="SUPFAM" id="SSF51905">
    <property type="entry name" value="FAD/NAD(P)-binding domain"/>
    <property type="match status" value="1"/>
</dbReference>
<evidence type="ECO:0000256" key="2">
    <source>
        <dbReference type="ARBA" id="ARBA00001974"/>
    </source>
</evidence>
<sequence length="1036" mass="111657">MASLRSLFCRFRPWRVSLALVSGNALPFSATCVSTSSYSLSPFSSTLPRAFFFTSRGASQVSFPPHSLSFFSLPSTPAAFVSSVSISVCSPSTSSSLSSQQPFRTQSFFFASVPRPCSLPSVSSSALLSAAPSLASSSHPFSASSLASRVFSSSRERMRYDVVVVGGGPAGLAAAIRVKQLCETANASLSVCVIDKGGDIGSHILSGNVFEPRALDELFPAWKTNLSPSTVSFSPAAEEAGGVAAAAVFLQQGLEKLRALWGELHTRDAKRERRQGTEDRAADAGRETEEKRDAEGARAADKTDRVDRGVGSVSEHPPQDGDATEKKSGSRRRNRDEDAAEIVDNVLQSLRDKHLDETAVTASASAAEQGIHEAEDRCRNAGPTAAQAVRTAGGPPVRTLATEDEVLVFLSGAKALSLPAWILPAELKNKGKNYVISLGQLAQWLAAVAEEHYGVEIYSGFAGADLLVKTSPHSDPLPLSAFRVDVSSLLAESSSHHSPASSSSSSSPSVESCLSSSSTAFALRPADGRPYVCGVRTADMGVKKDGTRGSAFVPGVDLLARQVILAEGCRGSLAELATEAFDLRGDFQKQRNAVGQKRVEAEKEKKSTQVEKPLLPCPPQYGLGLKEIWEVKGENYCKGKVVHAMGWPLGLRNYGGGFLYHAGEPNRILVGFVIGLDYKNPYINPYEEFQRWKKHPRIASVLTGGRCVAYGAKCLSEGGFQAIPKLTFPGGLLVGDCAGFLNSVKLKGTHLAMKSGMVAAEAVVDALLPSYPSSSSPPSPSSPSPSTSSAFLDGAEEKGEEAREREGRDEREAEGLEVEEYERRLRRSWAVEELFRIRNVKPSFRWGLLSGLVGTFLHARLTKGREPWTLRWNRHDREQTEEASQHKPIFYPPHDGSLTFDILDNLARSGTTHDHDQPSHLVIRHGKERVPVDVSLRRFAGPESRFCPAKVYEFVETEEDETTSSQLPETATGAGSSKASDGGGRGKRKERGTSTMRLQINAQNCLHCKCCAIKTTENFIEWRVPEGGGGPRYSGM</sequence>
<dbReference type="Proteomes" id="UP000001529">
    <property type="component" value="Chromosome IX"/>
</dbReference>
<dbReference type="Pfam" id="PF05187">
    <property type="entry name" value="Fer4_ETF_QO"/>
    <property type="match status" value="2"/>
</dbReference>
<keyword evidence="12" id="KW-0830">Ubiquinone</keyword>
<dbReference type="InterPro" id="IPR040156">
    <property type="entry name" value="ETF-QO"/>
</dbReference>